<protein>
    <submittedName>
        <fullName evidence="1">Uncharacterized protein</fullName>
    </submittedName>
</protein>
<dbReference type="AlphaFoldDB" id="A0A6L7GHN3"/>
<sequence length="58" mass="5718">MNGLQPSDKCNAHSLRAGLVAAVLGVTACFGAAVSFAGETVQASEVGVEESGPNTAAR</sequence>
<evidence type="ECO:0000313" key="1">
    <source>
        <dbReference type="EMBL" id="MXP15583.1"/>
    </source>
</evidence>
<comment type="caution">
    <text evidence="1">The sequence shown here is derived from an EMBL/GenBank/DDBJ whole genome shotgun (WGS) entry which is preliminary data.</text>
</comment>
<name>A0A6L7GHN3_9SPHN</name>
<keyword evidence="2" id="KW-1185">Reference proteome</keyword>
<accession>A0A6L7GHN3</accession>
<reference evidence="1 2" key="1">
    <citation type="submission" date="2019-12" db="EMBL/GenBank/DDBJ databases">
        <title>Genomic-based taxomic classification of the family Erythrobacteraceae.</title>
        <authorList>
            <person name="Xu L."/>
        </authorList>
    </citation>
    <scope>NUCLEOTIDE SEQUENCE [LARGE SCALE GENOMIC DNA]</scope>
    <source>
        <strain evidence="1 2">KCTC 52259</strain>
    </source>
</reference>
<gene>
    <name evidence="1" type="ORF">GRI44_12555</name>
</gene>
<dbReference type="RefSeq" id="WP_160602082.1">
    <property type="nucleotide sequence ID" value="NZ_WTYU01000002.1"/>
</dbReference>
<organism evidence="1 2">
    <name type="scientific">Allopontixanthobacter confluentis</name>
    <dbReference type="NCBI Taxonomy" id="1849021"/>
    <lineage>
        <taxon>Bacteria</taxon>
        <taxon>Pseudomonadati</taxon>
        <taxon>Pseudomonadota</taxon>
        <taxon>Alphaproteobacteria</taxon>
        <taxon>Sphingomonadales</taxon>
        <taxon>Erythrobacteraceae</taxon>
        <taxon>Allopontixanthobacter</taxon>
    </lineage>
</organism>
<evidence type="ECO:0000313" key="2">
    <source>
        <dbReference type="Proteomes" id="UP000473531"/>
    </source>
</evidence>
<dbReference type="EMBL" id="WTYU01000002">
    <property type="protein sequence ID" value="MXP15583.1"/>
    <property type="molecule type" value="Genomic_DNA"/>
</dbReference>
<dbReference type="Proteomes" id="UP000473531">
    <property type="component" value="Unassembled WGS sequence"/>
</dbReference>
<proteinExistence type="predicted"/>